<feature type="non-terminal residue" evidence="2">
    <location>
        <position position="1"/>
    </location>
</feature>
<evidence type="ECO:0000313" key="3">
    <source>
        <dbReference type="Proteomes" id="UP001066276"/>
    </source>
</evidence>
<dbReference type="AlphaFoldDB" id="A0AAV7Q202"/>
<gene>
    <name evidence="2" type="ORF">NDU88_010447</name>
</gene>
<name>A0AAV7Q202_PLEWA</name>
<organism evidence="2 3">
    <name type="scientific">Pleurodeles waltl</name>
    <name type="common">Iberian ribbed newt</name>
    <dbReference type="NCBI Taxonomy" id="8319"/>
    <lineage>
        <taxon>Eukaryota</taxon>
        <taxon>Metazoa</taxon>
        <taxon>Chordata</taxon>
        <taxon>Craniata</taxon>
        <taxon>Vertebrata</taxon>
        <taxon>Euteleostomi</taxon>
        <taxon>Amphibia</taxon>
        <taxon>Batrachia</taxon>
        <taxon>Caudata</taxon>
        <taxon>Salamandroidea</taxon>
        <taxon>Salamandridae</taxon>
        <taxon>Pleurodelinae</taxon>
        <taxon>Pleurodeles</taxon>
    </lineage>
</organism>
<sequence length="57" mass="6222">WGEVSRGMPLKCKVSCLPGSRLTKEGMQQFVWRQETAYSSVTEPGSDGPSSHTKAAH</sequence>
<evidence type="ECO:0000256" key="1">
    <source>
        <dbReference type="SAM" id="MobiDB-lite"/>
    </source>
</evidence>
<feature type="non-terminal residue" evidence="2">
    <location>
        <position position="57"/>
    </location>
</feature>
<evidence type="ECO:0000313" key="2">
    <source>
        <dbReference type="EMBL" id="KAJ1132118.1"/>
    </source>
</evidence>
<reference evidence="2" key="1">
    <citation type="journal article" date="2022" name="bioRxiv">
        <title>Sequencing and chromosome-scale assembly of the giantPleurodeles waltlgenome.</title>
        <authorList>
            <person name="Brown T."/>
            <person name="Elewa A."/>
            <person name="Iarovenko S."/>
            <person name="Subramanian E."/>
            <person name="Araus A.J."/>
            <person name="Petzold A."/>
            <person name="Susuki M."/>
            <person name="Suzuki K.-i.T."/>
            <person name="Hayashi T."/>
            <person name="Toyoda A."/>
            <person name="Oliveira C."/>
            <person name="Osipova E."/>
            <person name="Leigh N.D."/>
            <person name="Simon A."/>
            <person name="Yun M.H."/>
        </authorList>
    </citation>
    <scope>NUCLEOTIDE SEQUENCE</scope>
    <source>
        <strain evidence="2">20211129_DDA</strain>
        <tissue evidence="2">Liver</tissue>
    </source>
</reference>
<accession>A0AAV7Q202</accession>
<protein>
    <submittedName>
        <fullName evidence="2">Uncharacterized protein</fullName>
    </submittedName>
</protein>
<dbReference type="Proteomes" id="UP001066276">
    <property type="component" value="Chromosome 7"/>
</dbReference>
<keyword evidence="3" id="KW-1185">Reference proteome</keyword>
<feature type="region of interest" description="Disordered" evidence="1">
    <location>
        <begin position="38"/>
        <end position="57"/>
    </location>
</feature>
<comment type="caution">
    <text evidence="2">The sequence shown here is derived from an EMBL/GenBank/DDBJ whole genome shotgun (WGS) entry which is preliminary data.</text>
</comment>
<proteinExistence type="predicted"/>
<dbReference type="EMBL" id="JANPWB010000011">
    <property type="protein sequence ID" value="KAJ1132118.1"/>
    <property type="molecule type" value="Genomic_DNA"/>
</dbReference>